<reference evidence="8" key="1">
    <citation type="submission" date="2020-03" db="EMBL/GenBank/DDBJ databases">
        <title>A high-quality chromosome-level genome assembly of a woody plant with both climbing and erect habits, Rhamnella rubrinervis.</title>
        <authorList>
            <person name="Lu Z."/>
            <person name="Yang Y."/>
            <person name="Zhu X."/>
            <person name="Sun Y."/>
        </authorList>
    </citation>
    <scope>NUCLEOTIDE SEQUENCE</scope>
    <source>
        <strain evidence="8">BYM</strain>
        <tissue evidence="8">Leaf</tissue>
    </source>
</reference>
<proteinExistence type="inferred from homology"/>
<dbReference type="Gene3D" id="3.40.50.150">
    <property type="entry name" value="Vaccinia Virus protein VP39"/>
    <property type="match status" value="1"/>
</dbReference>
<evidence type="ECO:0000256" key="3">
    <source>
        <dbReference type="ARBA" id="ARBA00012455"/>
    </source>
</evidence>
<comment type="similarity">
    <text evidence="2">Belongs to the spermidine/spermine synthase family.</text>
</comment>
<dbReference type="GO" id="GO:0008295">
    <property type="term" value="P:spermidine biosynthetic process"/>
    <property type="evidence" value="ECO:0007669"/>
    <property type="project" value="TreeGrafter"/>
</dbReference>
<dbReference type="GO" id="GO:0004766">
    <property type="term" value="F:spermidine synthase activity"/>
    <property type="evidence" value="ECO:0007669"/>
    <property type="project" value="UniProtKB-EC"/>
</dbReference>
<dbReference type="InterPro" id="IPR027417">
    <property type="entry name" value="P-loop_NTPase"/>
</dbReference>
<dbReference type="PROSITE" id="PS51006">
    <property type="entry name" value="PABS_2"/>
    <property type="match status" value="1"/>
</dbReference>
<protein>
    <recommendedName>
        <fullName evidence="3">spermidine synthase</fullName>
        <ecNumber evidence="3">2.5.1.16</ecNumber>
    </recommendedName>
</protein>
<comment type="catalytic activity">
    <reaction evidence="5">
        <text>S-adenosyl 3-(methylsulfanyl)propylamine + putrescine = S-methyl-5'-thioadenosine + spermidine + H(+)</text>
        <dbReference type="Rhea" id="RHEA:12721"/>
        <dbReference type="ChEBI" id="CHEBI:15378"/>
        <dbReference type="ChEBI" id="CHEBI:17509"/>
        <dbReference type="ChEBI" id="CHEBI:57443"/>
        <dbReference type="ChEBI" id="CHEBI:57834"/>
        <dbReference type="ChEBI" id="CHEBI:326268"/>
        <dbReference type="EC" id="2.5.1.16"/>
    </reaction>
</comment>
<dbReference type="InterPro" id="IPR035073">
    <property type="entry name" value="At2g17340_3_helix_bundle"/>
</dbReference>
<evidence type="ECO:0000259" key="7">
    <source>
        <dbReference type="PROSITE" id="PS51006"/>
    </source>
</evidence>
<comment type="caution">
    <text evidence="8">The sequence shown here is derived from an EMBL/GenBank/DDBJ whole genome shotgun (WGS) entry which is preliminary data.</text>
</comment>
<feature type="domain" description="PABS" evidence="7">
    <location>
        <begin position="147"/>
        <end position="283"/>
    </location>
</feature>
<evidence type="ECO:0000313" key="9">
    <source>
        <dbReference type="Proteomes" id="UP000796880"/>
    </source>
</evidence>
<dbReference type="SUPFAM" id="SSF52540">
    <property type="entry name" value="P-loop containing nucleoside triphosphate hydrolases"/>
    <property type="match status" value="1"/>
</dbReference>
<dbReference type="EMBL" id="VOIH02000006">
    <property type="protein sequence ID" value="KAF3443780.1"/>
    <property type="molecule type" value="Genomic_DNA"/>
</dbReference>
<name>A0A8K0MF92_9ROSA</name>
<organism evidence="8 9">
    <name type="scientific">Rhamnella rubrinervis</name>
    <dbReference type="NCBI Taxonomy" id="2594499"/>
    <lineage>
        <taxon>Eukaryota</taxon>
        <taxon>Viridiplantae</taxon>
        <taxon>Streptophyta</taxon>
        <taxon>Embryophyta</taxon>
        <taxon>Tracheophyta</taxon>
        <taxon>Spermatophyta</taxon>
        <taxon>Magnoliopsida</taxon>
        <taxon>eudicotyledons</taxon>
        <taxon>Gunneridae</taxon>
        <taxon>Pentapetalae</taxon>
        <taxon>rosids</taxon>
        <taxon>fabids</taxon>
        <taxon>Rosales</taxon>
        <taxon>Rhamnaceae</taxon>
        <taxon>rhamnoid group</taxon>
        <taxon>Rhamneae</taxon>
        <taxon>Rhamnella</taxon>
    </lineage>
</organism>
<dbReference type="PANTHER" id="PTHR11558">
    <property type="entry name" value="SPERMIDINE/SPERMINE SYNTHASE"/>
    <property type="match status" value="1"/>
</dbReference>
<dbReference type="Pfam" id="PF01564">
    <property type="entry name" value="Spermine_synth"/>
    <property type="match status" value="1"/>
</dbReference>
<dbReference type="Proteomes" id="UP000796880">
    <property type="component" value="Unassembled WGS sequence"/>
</dbReference>
<dbReference type="InterPro" id="IPR030374">
    <property type="entry name" value="PABS"/>
</dbReference>
<keyword evidence="6" id="KW-0620">Polyamine biosynthesis</keyword>
<comment type="pathway">
    <text evidence="1">Amine and polyamine biosynthesis; spermidine biosynthesis; spermidine from putrescine: step 1/1.</text>
</comment>
<dbReference type="Gene3D" id="2.30.140.10">
    <property type="entry name" value="Spermidine synthase, tetramerisation domain"/>
    <property type="match status" value="1"/>
</dbReference>
<evidence type="ECO:0000256" key="5">
    <source>
        <dbReference type="ARBA" id="ARBA00049307"/>
    </source>
</evidence>
<dbReference type="SUPFAM" id="SSF53335">
    <property type="entry name" value="S-adenosyl-L-methionine-dependent methyltransferases"/>
    <property type="match status" value="1"/>
</dbReference>
<evidence type="ECO:0000256" key="2">
    <source>
        <dbReference type="ARBA" id="ARBA00007867"/>
    </source>
</evidence>
<dbReference type="InterPro" id="IPR029063">
    <property type="entry name" value="SAM-dependent_MTases_sf"/>
</dbReference>
<dbReference type="GO" id="GO:0005829">
    <property type="term" value="C:cytosol"/>
    <property type="evidence" value="ECO:0007669"/>
    <property type="project" value="TreeGrafter"/>
</dbReference>
<dbReference type="Gene3D" id="1.20.1700.10">
    <property type="entry name" value="AF1104-like"/>
    <property type="match status" value="1"/>
</dbReference>
<dbReference type="PANTHER" id="PTHR11558:SF11">
    <property type="entry name" value="SPERMIDINE SYNTHASE"/>
    <property type="match status" value="1"/>
</dbReference>
<gene>
    <name evidence="8" type="ORF">FNV43_RR13470</name>
</gene>
<keyword evidence="4 6" id="KW-0808">Transferase</keyword>
<accession>A0A8K0MF92</accession>
<evidence type="ECO:0000256" key="6">
    <source>
        <dbReference type="PROSITE-ProRule" id="PRU00354"/>
    </source>
</evidence>
<dbReference type="InterPro" id="IPR001045">
    <property type="entry name" value="Spermi_synthase"/>
</dbReference>
<dbReference type="OrthoDB" id="498611at2759"/>
<evidence type="ECO:0000313" key="8">
    <source>
        <dbReference type="EMBL" id="KAF3443780.1"/>
    </source>
</evidence>
<dbReference type="Gene3D" id="3.40.50.300">
    <property type="entry name" value="P-loop containing nucleotide triphosphate hydrolases"/>
    <property type="match status" value="1"/>
</dbReference>
<dbReference type="InterPro" id="IPR035246">
    <property type="entry name" value="Spermidine_synt_N"/>
</dbReference>
<dbReference type="AlphaFoldDB" id="A0A8K0MF92"/>
<keyword evidence="9" id="KW-1185">Reference proteome</keyword>
<comment type="caution">
    <text evidence="6">Lacks conserved residue(s) required for the propagation of feature annotation.</text>
</comment>
<evidence type="ECO:0000256" key="4">
    <source>
        <dbReference type="ARBA" id="ARBA00022679"/>
    </source>
</evidence>
<sequence>MGSASELVPFPLLIMPIESNYRACTIPYRFPFDNPRKPTPTEIAWTTDLFLNSLPSFKKRAGSDVAVPDAPIKAEKFAQRCCLFPFTLTIRGFITSPQISEDSGNQKADAVDEDRVELEKSNILLMGPIGSGNMVLSLLTGKTLLAKTLARFVNVPFVIADDTTLTQLCGARGDGSAAAKELFWQSSTYGKVLILDGVIQLTERDECACQKVITHLPLCSIPKPKKVINPLFLVIGGGDGGVLREVARDSSVELIDICEIEKMVVDVSSNIETFGFSSFGAFI</sequence>
<dbReference type="InterPro" id="IPR037163">
    <property type="entry name" value="Spermidine_synt_N_sf"/>
</dbReference>
<dbReference type="EC" id="2.5.1.16" evidence="3"/>
<evidence type="ECO:0000256" key="1">
    <source>
        <dbReference type="ARBA" id="ARBA00005123"/>
    </source>
</evidence>
<dbReference type="Pfam" id="PF17284">
    <property type="entry name" value="Spermine_synt_N"/>
    <property type="match status" value="1"/>
</dbReference>